<dbReference type="GO" id="GO:0006203">
    <property type="term" value="P:dGTP catabolic process"/>
    <property type="evidence" value="ECO:0007669"/>
    <property type="project" value="TreeGrafter"/>
</dbReference>
<dbReference type="InterPro" id="IPR050135">
    <property type="entry name" value="dGTPase-like"/>
</dbReference>
<dbReference type="AlphaFoldDB" id="A8MD70"/>
<evidence type="ECO:0000259" key="1">
    <source>
        <dbReference type="SMART" id="SM00471"/>
    </source>
</evidence>
<gene>
    <name evidence="2" type="ordered locus">Cmaq_0892</name>
</gene>
<dbReference type="GO" id="GO:0008832">
    <property type="term" value="F:dGTPase activity"/>
    <property type="evidence" value="ECO:0007669"/>
    <property type="project" value="TreeGrafter"/>
</dbReference>
<dbReference type="KEGG" id="cma:Cmaq_0892"/>
<organism evidence="2 3">
    <name type="scientific">Caldivirga maquilingensis (strain ATCC 700844 / DSM 13496 / JCM 10307 / IC-167)</name>
    <dbReference type="NCBI Taxonomy" id="397948"/>
    <lineage>
        <taxon>Archaea</taxon>
        <taxon>Thermoproteota</taxon>
        <taxon>Thermoprotei</taxon>
        <taxon>Thermoproteales</taxon>
        <taxon>Thermoproteaceae</taxon>
        <taxon>Caldivirga</taxon>
    </lineage>
</organism>
<dbReference type="PANTHER" id="PTHR11373">
    <property type="entry name" value="DEOXYNUCLEOSIDE TRIPHOSPHATE TRIPHOSPHOHYDROLASE"/>
    <property type="match status" value="1"/>
</dbReference>
<name>A8MD70_CALMQ</name>
<keyword evidence="2" id="KW-0378">Hydrolase</keyword>
<dbReference type="SMART" id="SM00471">
    <property type="entry name" value="HDc"/>
    <property type="match status" value="1"/>
</dbReference>
<dbReference type="HOGENOM" id="CLU_026821_3_0_2"/>
<dbReference type="GeneID" id="5709660"/>
<protein>
    <submittedName>
        <fullName evidence="2">Metal dependent phosphohydrolase</fullName>
    </submittedName>
</protein>
<dbReference type="Gene3D" id="1.10.3210.10">
    <property type="entry name" value="Hypothetical protein af1432"/>
    <property type="match status" value="1"/>
</dbReference>
<evidence type="ECO:0000313" key="3">
    <source>
        <dbReference type="Proteomes" id="UP000001137"/>
    </source>
</evidence>
<feature type="domain" description="HD/PDEase" evidence="1">
    <location>
        <begin position="49"/>
        <end position="241"/>
    </location>
</feature>
<dbReference type="EMBL" id="CP000852">
    <property type="protein sequence ID" value="ABW01726.1"/>
    <property type="molecule type" value="Genomic_DNA"/>
</dbReference>
<dbReference type="STRING" id="397948.Cmaq_0892"/>
<keyword evidence="3" id="KW-1185">Reference proteome</keyword>
<dbReference type="PANTHER" id="PTHR11373:SF4">
    <property type="entry name" value="DEOXYNUCLEOSIDE TRIPHOSPHATE TRIPHOSPHOHYDROLASE SAMHD1"/>
    <property type="match status" value="1"/>
</dbReference>
<dbReference type="CDD" id="cd00077">
    <property type="entry name" value="HDc"/>
    <property type="match status" value="1"/>
</dbReference>
<dbReference type="RefSeq" id="WP_012185945.1">
    <property type="nucleotide sequence ID" value="NC_009954.1"/>
</dbReference>
<dbReference type="OrthoDB" id="8895at2157"/>
<dbReference type="Proteomes" id="UP000001137">
    <property type="component" value="Chromosome"/>
</dbReference>
<evidence type="ECO:0000313" key="2">
    <source>
        <dbReference type="EMBL" id="ABW01726.1"/>
    </source>
</evidence>
<proteinExistence type="predicted"/>
<sequence length="518" mass="58459">MSWKELRDPIHGWIRLSIDEARLLDDDVFVQRLRRITQDGLAHYVYPSARGSRFEHSLGTMYLATLMVERVLSEANEQSLRSLMDALGLHDEGVSAIRQYVRLSGLHHDIGHPPLSHVLDGYVSSLVKPNQVLYTAGLGKEHEVAGLMIMGSGKFRRIISSLGIDAGILRVITFYRLIKRVRLITQYGSVNLEASIPEVKLLSNMSDDETMLLESLASIVSGGIDADRLDYTLRDLYFTGAGSGSGAIDIARLVNYLHLGRGILIFDDKAKAFLEGYAIARYNLYKWVYMHHKVLQYDEMLREVFRSIIMLEKAKGFKTAAINFLNGNPNEDDLDIYTDDYLEAMLSEAYHEGLINGYVKDYADSILHRRTSMRALWKRDEDYIMIFGLGNAIMLNKYIDEQVGVHGLNWVNEFKTRVVNEMKETLNCDCKILVSTASFSNDISTFVRSNDGSLITITEVSPLIKAIDNAWEQTPHVFVFIDPSELSKNGVELSKVRSTAVRLLSNMATTGSSHPHYT</sequence>
<reference evidence="2 3" key="1">
    <citation type="submission" date="2007-10" db="EMBL/GenBank/DDBJ databases">
        <title>Complete sequence of Caldivirga maquilingensis IC-167.</title>
        <authorList>
            <consortium name="US DOE Joint Genome Institute"/>
            <person name="Copeland A."/>
            <person name="Lucas S."/>
            <person name="Lapidus A."/>
            <person name="Barry K."/>
            <person name="Glavina del Rio T."/>
            <person name="Dalin E."/>
            <person name="Tice H."/>
            <person name="Pitluck S."/>
            <person name="Saunders E."/>
            <person name="Brettin T."/>
            <person name="Bruce D."/>
            <person name="Detter J.C."/>
            <person name="Han C."/>
            <person name="Schmutz J."/>
            <person name="Larimer F."/>
            <person name="Land M."/>
            <person name="Hauser L."/>
            <person name="Kyrpides N."/>
            <person name="Ivanova N."/>
            <person name="Biddle J.F."/>
            <person name="Zhang Z."/>
            <person name="Fitz-Gibbon S.T."/>
            <person name="Lowe T.M."/>
            <person name="Saltikov C."/>
            <person name="House C.H."/>
            <person name="Richardson P."/>
        </authorList>
    </citation>
    <scope>NUCLEOTIDE SEQUENCE [LARGE SCALE GENOMIC DNA]</scope>
    <source>
        <strain evidence="3">ATCC 700844 / DSM 13496 / JCM 10307 / IC-167</strain>
    </source>
</reference>
<dbReference type="SUPFAM" id="SSF109604">
    <property type="entry name" value="HD-domain/PDEase-like"/>
    <property type="match status" value="1"/>
</dbReference>
<dbReference type="InterPro" id="IPR003607">
    <property type="entry name" value="HD/PDEase_dom"/>
</dbReference>
<dbReference type="eggNOG" id="arCOG04430">
    <property type="taxonomic scope" value="Archaea"/>
</dbReference>
<accession>A8MD70</accession>